<dbReference type="InterPro" id="IPR005380">
    <property type="entry name" value="XS_domain"/>
</dbReference>
<dbReference type="InterPro" id="IPR038588">
    <property type="entry name" value="XS_domain_sf"/>
</dbReference>
<evidence type="ECO:0000256" key="2">
    <source>
        <dbReference type="ARBA" id="ARBA00023158"/>
    </source>
</evidence>
<dbReference type="EMBL" id="JBBNAF010000007">
    <property type="protein sequence ID" value="KAK9127092.1"/>
    <property type="molecule type" value="Genomic_DNA"/>
</dbReference>
<evidence type="ECO:0000256" key="3">
    <source>
        <dbReference type="SAM" id="MobiDB-lite"/>
    </source>
</evidence>
<keyword evidence="2" id="KW-0943">RNA-mediated gene silencing</keyword>
<protein>
    <submittedName>
        <fullName evidence="7">Uncharacterized protein</fullName>
    </submittedName>
</protein>
<accession>A0AAP0J3S1</accession>
<organism evidence="7 8">
    <name type="scientific">Stephania yunnanensis</name>
    <dbReference type="NCBI Taxonomy" id="152371"/>
    <lineage>
        <taxon>Eukaryota</taxon>
        <taxon>Viridiplantae</taxon>
        <taxon>Streptophyta</taxon>
        <taxon>Embryophyta</taxon>
        <taxon>Tracheophyta</taxon>
        <taxon>Spermatophyta</taxon>
        <taxon>Magnoliopsida</taxon>
        <taxon>Ranunculales</taxon>
        <taxon>Menispermaceae</taxon>
        <taxon>Menispermoideae</taxon>
        <taxon>Cissampelideae</taxon>
        <taxon>Stephania</taxon>
    </lineage>
</organism>
<keyword evidence="8" id="KW-1185">Reference proteome</keyword>
<dbReference type="PANTHER" id="PTHR21596">
    <property type="entry name" value="RIBONUCLEASE P SUBUNIT P38"/>
    <property type="match status" value="1"/>
</dbReference>
<feature type="domain" description="Factor of DNA methylation 1-5/IDN2" evidence="5">
    <location>
        <begin position="505"/>
        <end position="635"/>
    </location>
</feature>
<dbReference type="InterPro" id="IPR005379">
    <property type="entry name" value="FDM1-5/IDN2_XH"/>
</dbReference>
<keyword evidence="1" id="KW-0175">Coiled coil</keyword>
<evidence type="ECO:0000259" key="5">
    <source>
        <dbReference type="Pfam" id="PF03469"/>
    </source>
</evidence>
<evidence type="ECO:0000259" key="6">
    <source>
        <dbReference type="Pfam" id="PF03470"/>
    </source>
</evidence>
<dbReference type="Pfam" id="PF03469">
    <property type="entry name" value="XH"/>
    <property type="match status" value="1"/>
</dbReference>
<sequence>MDDNMEEDSDISESEIDEYSESFYEELKNGKHEVKAPDDTFGCPFCPGKKRQNYLYKDLLQHASGVAKSPKRTKMKHKANHLALAKYLERDLAPASAQSTCIPETSSPTNEENDDLFVFPWIGIVANLQVVWRDGRHVGGSGSKIRDEFTSKGFNPTRVRPLWNHQGHSGYAVVEFKKDWPGFNNAISFEKYFEAIHHGKKDLHANKQDNSGMYGWVAREADYNSDNIIGKELRRIGDLKTIADIVAEEERKTGKLVKTLANTIEEKNKNLKEIEVKYNETHLSLTNIMEQNDKLLAKYDKEINQMQQNAKDHFRKILDEHDKLKTDLDSQRKELEMRSKMLEMREAQGESQKRKLEEEKEQNAIRNNSLQMATLEQEKSDQNVLKLAEDQKKEKEDLHQRILQLEKQLDAKQALELEIEGLRGSLNVMKHMGGDSGEGDSEVKKKVEKIISSLDEKESELEDLEALNQTLIVKERKSNDELQEARKELINGLMDTSARATIAVKRMGELDTKAFHEACKLKYPPDEADEKAVELCSLWDDYLRVPEWHPFKVIEVNNKHQEIIDEDDEKLCSLRYDFGEDVYNAVTAALIEINEYNPSGRYIVRELWNFKEGRKATLTEGVTFMLRQWKTQKRKR</sequence>
<dbReference type="AlphaFoldDB" id="A0AAP0J3S1"/>
<proteinExistence type="predicted"/>
<reference evidence="7 8" key="1">
    <citation type="submission" date="2024-01" db="EMBL/GenBank/DDBJ databases">
        <title>Genome assemblies of Stephania.</title>
        <authorList>
            <person name="Yang L."/>
        </authorList>
    </citation>
    <scope>NUCLEOTIDE SEQUENCE [LARGE SCALE GENOMIC DNA]</scope>
    <source>
        <strain evidence="7">YNDBR</strain>
        <tissue evidence="7">Leaf</tissue>
    </source>
</reference>
<dbReference type="Gene3D" id="3.30.70.2890">
    <property type="entry name" value="XS domain"/>
    <property type="match status" value="1"/>
</dbReference>
<evidence type="ECO:0000313" key="7">
    <source>
        <dbReference type="EMBL" id="KAK9127092.1"/>
    </source>
</evidence>
<dbReference type="InterPro" id="IPR045177">
    <property type="entry name" value="FDM1-5/IDN2"/>
</dbReference>
<dbReference type="Proteomes" id="UP001420932">
    <property type="component" value="Unassembled WGS sequence"/>
</dbReference>
<gene>
    <name evidence="7" type="ORF">Syun_015889</name>
</gene>
<name>A0AAP0J3S1_9MAGN</name>
<comment type="caution">
    <text evidence="7">The sequence shown here is derived from an EMBL/GenBank/DDBJ whole genome shotgun (WGS) entry which is preliminary data.</text>
</comment>
<dbReference type="PANTHER" id="PTHR21596:SF65">
    <property type="entry name" value="PROTEIN INVOLVED IN DE NOVO 2-RELATED"/>
    <property type="match status" value="1"/>
</dbReference>
<feature type="domain" description="XS" evidence="4">
    <location>
        <begin position="114"/>
        <end position="225"/>
    </location>
</feature>
<feature type="compositionally biased region" description="Basic and acidic residues" evidence="3">
    <location>
        <begin position="345"/>
        <end position="363"/>
    </location>
</feature>
<dbReference type="InterPro" id="IPR005381">
    <property type="entry name" value="Znf-XS_domain"/>
</dbReference>
<feature type="region of interest" description="Disordered" evidence="3">
    <location>
        <begin position="345"/>
        <end position="366"/>
    </location>
</feature>
<evidence type="ECO:0000313" key="8">
    <source>
        <dbReference type="Proteomes" id="UP001420932"/>
    </source>
</evidence>
<dbReference type="Pfam" id="PF03470">
    <property type="entry name" value="zf-XS"/>
    <property type="match status" value="1"/>
</dbReference>
<dbReference type="GO" id="GO:0080188">
    <property type="term" value="P:gene silencing by siRNA-directed DNA methylation"/>
    <property type="evidence" value="ECO:0007669"/>
    <property type="project" value="InterPro"/>
</dbReference>
<dbReference type="Pfam" id="PF03468">
    <property type="entry name" value="XS"/>
    <property type="match status" value="1"/>
</dbReference>
<feature type="domain" description="Zinc finger-XS" evidence="6">
    <location>
        <begin position="43"/>
        <end position="85"/>
    </location>
</feature>
<evidence type="ECO:0000259" key="4">
    <source>
        <dbReference type="Pfam" id="PF03468"/>
    </source>
</evidence>
<evidence type="ECO:0000256" key="1">
    <source>
        <dbReference type="ARBA" id="ARBA00023054"/>
    </source>
</evidence>